<feature type="compositionally biased region" description="Basic and acidic residues" evidence="1">
    <location>
        <begin position="336"/>
        <end position="346"/>
    </location>
</feature>
<organism evidence="2 3">
    <name type="scientific">Phakopsora pachyrhizi</name>
    <name type="common">Asian soybean rust disease fungus</name>
    <dbReference type="NCBI Taxonomy" id="170000"/>
    <lineage>
        <taxon>Eukaryota</taxon>
        <taxon>Fungi</taxon>
        <taxon>Dikarya</taxon>
        <taxon>Basidiomycota</taxon>
        <taxon>Pucciniomycotina</taxon>
        <taxon>Pucciniomycetes</taxon>
        <taxon>Pucciniales</taxon>
        <taxon>Phakopsoraceae</taxon>
        <taxon>Phakopsora</taxon>
    </lineage>
</organism>
<feature type="region of interest" description="Disordered" evidence="1">
    <location>
        <begin position="231"/>
        <end position="274"/>
    </location>
</feature>
<feature type="region of interest" description="Disordered" evidence="1">
    <location>
        <begin position="404"/>
        <end position="440"/>
    </location>
</feature>
<protein>
    <submittedName>
        <fullName evidence="2">Uncharacterized protein</fullName>
    </submittedName>
</protein>
<feature type="compositionally biased region" description="Gly residues" evidence="1">
    <location>
        <begin position="237"/>
        <end position="268"/>
    </location>
</feature>
<accession>A0AAV0AWE6</accession>
<comment type="caution">
    <text evidence="2">The sequence shown here is derived from an EMBL/GenBank/DDBJ whole genome shotgun (WGS) entry which is preliminary data.</text>
</comment>
<dbReference type="AlphaFoldDB" id="A0AAV0AWE6"/>
<reference evidence="2" key="1">
    <citation type="submission" date="2022-06" db="EMBL/GenBank/DDBJ databases">
        <authorList>
            <consortium name="SYNGENTA / RWTH Aachen University"/>
        </authorList>
    </citation>
    <scope>NUCLEOTIDE SEQUENCE</scope>
</reference>
<keyword evidence="3" id="KW-1185">Reference proteome</keyword>
<evidence type="ECO:0000256" key="1">
    <source>
        <dbReference type="SAM" id="MobiDB-lite"/>
    </source>
</evidence>
<dbReference type="Proteomes" id="UP001153365">
    <property type="component" value="Unassembled WGS sequence"/>
</dbReference>
<gene>
    <name evidence="2" type="ORF">PPACK8108_LOCUS7876</name>
</gene>
<evidence type="ECO:0000313" key="2">
    <source>
        <dbReference type="EMBL" id="CAH7673023.1"/>
    </source>
</evidence>
<dbReference type="EMBL" id="CALTRL010001558">
    <property type="protein sequence ID" value="CAH7673023.1"/>
    <property type="molecule type" value="Genomic_DNA"/>
</dbReference>
<feature type="region of interest" description="Disordered" evidence="1">
    <location>
        <begin position="35"/>
        <end position="75"/>
    </location>
</feature>
<sequence length="571" mass="59827">MKAGKAAVPDHRGLLVGKGWLVCAGWPVAATVGKEEEEAGSYRQEGASSAPEQNEAAAEERRSGPGRVIPEGGQNMTPGEILPGVQKSGQIFDSCPGSGTMQGVLDWIRAGLSEDRGHKEDGYGWSGGMSWRGGRWQWCKEEAGGGCGGRIGKGGQEKGGAGRGFCWILQDFEEEGVAVGENGWCHWKEEQKLGGGADQGQSGWSKTTGVTDFFKEAPDLELNPPNQDWGWNPDAGWNGGGAGAGPVGGGDAGGGLGAGGSEGAGSGAGSAAPTRMDRWEVGGGASGRAGSELLDPELEHRLTVGLPGRELLGCGPTFLAHSLGSGAPGALSTDPSADKENKEGKEGCPGPDLPKQTIGGRRRVGGGGTFLVDLAADRGKAASGWRGSQWRRKWGMRGRYEAGKGASCGGLRRDAAKPEWEEPGQSGDWAGPGNAREGQNMTPGEILPGVQKSCQIFDSCPGTSDGKTMQGFLDWIRAGLSEDRGHKEDGYGWSGGMAWRSDRWQWCKEEAGGGCGGRFGKGGQEKGGAERGFCWILQDFEKEGVAVEENGWRHWKEEQNGWSKTTGVMDF</sequence>
<name>A0AAV0AWE6_PHAPC</name>
<evidence type="ECO:0000313" key="3">
    <source>
        <dbReference type="Proteomes" id="UP001153365"/>
    </source>
</evidence>
<feature type="region of interest" description="Disordered" evidence="1">
    <location>
        <begin position="325"/>
        <end position="363"/>
    </location>
</feature>
<feature type="compositionally biased region" description="Basic and acidic residues" evidence="1">
    <location>
        <begin position="411"/>
        <end position="420"/>
    </location>
</feature>
<proteinExistence type="predicted"/>